<evidence type="ECO:0000256" key="3">
    <source>
        <dbReference type="ARBA" id="ARBA00022634"/>
    </source>
</evidence>
<comment type="similarity">
    <text evidence="1">Belongs to the ribonucleoside diphosphate reductase class-2 family.</text>
</comment>
<dbReference type="InterPro" id="IPR024434">
    <property type="entry name" value="TSCPD_dom"/>
</dbReference>
<dbReference type="GO" id="GO:0004748">
    <property type="term" value="F:ribonucleoside-diphosphate reductase activity, thioredoxin disulfide as acceptor"/>
    <property type="evidence" value="ECO:0007669"/>
    <property type="project" value="UniProtKB-EC"/>
</dbReference>
<proteinExistence type="inferred from homology"/>
<evidence type="ECO:0000313" key="7">
    <source>
        <dbReference type="EMBL" id="OUN42754.1"/>
    </source>
</evidence>
<sequence length="88" mass="9300">MVAIDFTPRGVCSKNIHVELDDAGETIERIEFTGGCNGNLKAISKLVAGQPVEHVTQILRGNTCGPRKTSCADQLCCALDAAQAEARA</sequence>
<evidence type="ECO:0000256" key="2">
    <source>
        <dbReference type="ARBA" id="ARBA00012274"/>
    </source>
</evidence>
<organism evidence="7 8">
    <name type="scientific">Enorma massiliensis</name>
    <dbReference type="NCBI Taxonomy" id="1472761"/>
    <lineage>
        <taxon>Bacteria</taxon>
        <taxon>Bacillati</taxon>
        <taxon>Actinomycetota</taxon>
        <taxon>Coriobacteriia</taxon>
        <taxon>Coriobacteriales</taxon>
        <taxon>Coriobacteriaceae</taxon>
        <taxon>Enorma</taxon>
    </lineage>
</organism>
<dbReference type="RefSeq" id="WP_022349752.1">
    <property type="nucleotide sequence ID" value="NZ_DBEYNO010000055.1"/>
</dbReference>
<evidence type="ECO:0000256" key="1">
    <source>
        <dbReference type="ARBA" id="ARBA00007405"/>
    </source>
</evidence>
<comment type="catalytic activity">
    <reaction evidence="5">
        <text>a 2'-deoxyribonucleoside 5'-diphosphate + [thioredoxin]-disulfide + H2O = a ribonucleoside 5'-diphosphate + [thioredoxin]-dithiol</text>
        <dbReference type="Rhea" id="RHEA:23252"/>
        <dbReference type="Rhea" id="RHEA-COMP:10698"/>
        <dbReference type="Rhea" id="RHEA-COMP:10700"/>
        <dbReference type="ChEBI" id="CHEBI:15377"/>
        <dbReference type="ChEBI" id="CHEBI:29950"/>
        <dbReference type="ChEBI" id="CHEBI:50058"/>
        <dbReference type="ChEBI" id="CHEBI:57930"/>
        <dbReference type="ChEBI" id="CHEBI:73316"/>
        <dbReference type="EC" id="1.17.4.1"/>
    </reaction>
</comment>
<evidence type="ECO:0000256" key="5">
    <source>
        <dbReference type="ARBA" id="ARBA00047754"/>
    </source>
</evidence>
<keyword evidence="4" id="KW-0547">Nucleotide-binding</keyword>
<accession>A0A1Y3U1W8</accession>
<dbReference type="EMBL" id="NFHO01000006">
    <property type="protein sequence ID" value="OUN42754.1"/>
    <property type="molecule type" value="Genomic_DNA"/>
</dbReference>
<evidence type="ECO:0000256" key="4">
    <source>
        <dbReference type="ARBA" id="ARBA00022741"/>
    </source>
</evidence>
<dbReference type="AlphaFoldDB" id="A0A1Y3U1W8"/>
<dbReference type="Pfam" id="PF12637">
    <property type="entry name" value="TSCPD"/>
    <property type="match status" value="1"/>
</dbReference>
<evidence type="ECO:0000313" key="8">
    <source>
        <dbReference type="Proteomes" id="UP000196560"/>
    </source>
</evidence>
<keyword evidence="8" id="KW-1185">Reference proteome</keyword>
<dbReference type="EC" id="1.17.4.1" evidence="2"/>
<dbReference type="NCBIfam" id="TIGR03905">
    <property type="entry name" value="TIGR03905_4_Cys"/>
    <property type="match status" value="1"/>
</dbReference>
<feature type="domain" description="TSCPD" evidence="6">
    <location>
        <begin position="5"/>
        <end position="82"/>
    </location>
</feature>
<evidence type="ECO:0000259" key="6">
    <source>
        <dbReference type="Pfam" id="PF12637"/>
    </source>
</evidence>
<dbReference type="GO" id="GO:0071897">
    <property type="term" value="P:DNA biosynthetic process"/>
    <property type="evidence" value="ECO:0007669"/>
    <property type="project" value="UniProtKB-KW"/>
</dbReference>
<dbReference type="STRING" id="1118060.GCA_000311845_00060"/>
<name>A0A1Y3U1W8_9ACTN</name>
<dbReference type="eggNOG" id="ENOG5032YE7">
    <property type="taxonomic scope" value="Bacteria"/>
</dbReference>
<dbReference type="Proteomes" id="UP000196560">
    <property type="component" value="Unassembled WGS sequence"/>
</dbReference>
<comment type="caution">
    <text evidence="7">The sequence shown here is derived from an EMBL/GenBank/DDBJ whole genome shotgun (WGS) entry which is preliminary data.</text>
</comment>
<protein>
    <recommendedName>
        <fullName evidence="2">ribonucleoside-diphosphate reductase</fullName>
        <ecNumber evidence="2">1.17.4.1</ecNumber>
    </recommendedName>
</protein>
<keyword evidence="3" id="KW-0237">DNA synthesis</keyword>
<reference evidence="8" key="1">
    <citation type="submission" date="2017-04" db="EMBL/GenBank/DDBJ databases">
        <title>Function of individual gut microbiota members based on whole genome sequencing of pure cultures obtained from chicken caecum.</title>
        <authorList>
            <person name="Medvecky M."/>
            <person name="Cejkova D."/>
            <person name="Polansky O."/>
            <person name="Karasova D."/>
            <person name="Kubasova T."/>
            <person name="Cizek A."/>
            <person name="Rychlik I."/>
        </authorList>
    </citation>
    <scope>NUCLEOTIDE SEQUENCE [LARGE SCALE GENOMIC DNA]</scope>
    <source>
        <strain evidence="8">An70</strain>
    </source>
</reference>
<dbReference type="InterPro" id="IPR023806">
    <property type="entry name" value="CHP03905"/>
</dbReference>
<dbReference type="GO" id="GO:0000166">
    <property type="term" value="F:nucleotide binding"/>
    <property type="evidence" value="ECO:0007669"/>
    <property type="project" value="UniProtKB-KW"/>
</dbReference>
<gene>
    <name evidence="7" type="ORF">B5G21_05960</name>
</gene>